<name>A0A848QIY1_9SPHN</name>
<dbReference type="Gene3D" id="3.40.50.2300">
    <property type="match status" value="1"/>
</dbReference>
<proteinExistence type="predicted"/>
<dbReference type="SUPFAM" id="SSF52172">
    <property type="entry name" value="CheY-like"/>
    <property type="match status" value="1"/>
</dbReference>
<reference evidence="3 4" key="1">
    <citation type="submission" date="2020-04" db="EMBL/GenBank/DDBJ databases">
        <authorList>
            <person name="Liu A."/>
        </authorList>
    </citation>
    <scope>NUCLEOTIDE SEQUENCE [LARGE SCALE GENOMIC DNA]</scope>
    <source>
        <strain evidence="3 4">RZ02</strain>
    </source>
</reference>
<gene>
    <name evidence="3" type="ORF">HKD42_02930</name>
</gene>
<dbReference type="GO" id="GO:0000160">
    <property type="term" value="P:phosphorelay signal transduction system"/>
    <property type="evidence" value="ECO:0007669"/>
    <property type="project" value="InterPro"/>
</dbReference>
<dbReference type="PANTHER" id="PTHR43228:SF1">
    <property type="entry name" value="TWO-COMPONENT RESPONSE REGULATOR ARR22"/>
    <property type="match status" value="1"/>
</dbReference>
<dbReference type="Proteomes" id="UP000561181">
    <property type="component" value="Unassembled WGS sequence"/>
</dbReference>
<dbReference type="PANTHER" id="PTHR43228">
    <property type="entry name" value="TWO-COMPONENT RESPONSE REGULATOR"/>
    <property type="match status" value="1"/>
</dbReference>
<organism evidence="3 4">
    <name type="scientific">Pontixanthobacter rizhaonensis</name>
    <dbReference type="NCBI Taxonomy" id="2730337"/>
    <lineage>
        <taxon>Bacteria</taxon>
        <taxon>Pseudomonadati</taxon>
        <taxon>Pseudomonadota</taxon>
        <taxon>Alphaproteobacteria</taxon>
        <taxon>Sphingomonadales</taxon>
        <taxon>Erythrobacteraceae</taxon>
        <taxon>Pontixanthobacter</taxon>
    </lineage>
</organism>
<comment type="caution">
    <text evidence="3">The sequence shown here is derived from an EMBL/GenBank/DDBJ whole genome shotgun (WGS) entry which is preliminary data.</text>
</comment>
<sequence length="110" mass="12047">MIRKVARQIVEARGYQVAEAENGQEALHKCQMAMPDLIILDWDMPVMTGIEFLAALRALDVPSQPKVVFCTTKSGAMEIHKGINVGADEYVTKPFDQASLMAKLENIGAA</sequence>
<dbReference type="Pfam" id="PF00072">
    <property type="entry name" value="Response_reg"/>
    <property type="match status" value="1"/>
</dbReference>
<dbReference type="InterPro" id="IPR052048">
    <property type="entry name" value="ST_Response_Regulator"/>
</dbReference>
<evidence type="ECO:0000259" key="2">
    <source>
        <dbReference type="PROSITE" id="PS50110"/>
    </source>
</evidence>
<dbReference type="PROSITE" id="PS50110">
    <property type="entry name" value="RESPONSE_REGULATORY"/>
    <property type="match status" value="1"/>
</dbReference>
<evidence type="ECO:0000313" key="3">
    <source>
        <dbReference type="EMBL" id="NMW31014.1"/>
    </source>
</evidence>
<accession>A0A848QIY1</accession>
<dbReference type="EMBL" id="JABCRE010000002">
    <property type="protein sequence ID" value="NMW31014.1"/>
    <property type="molecule type" value="Genomic_DNA"/>
</dbReference>
<evidence type="ECO:0000256" key="1">
    <source>
        <dbReference type="PROSITE-ProRule" id="PRU00169"/>
    </source>
</evidence>
<dbReference type="InterPro" id="IPR011006">
    <property type="entry name" value="CheY-like_superfamily"/>
</dbReference>
<keyword evidence="4" id="KW-1185">Reference proteome</keyword>
<feature type="domain" description="Response regulatory" evidence="2">
    <location>
        <begin position="1"/>
        <end position="108"/>
    </location>
</feature>
<dbReference type="InterPro" id="IPR001789">
    <property type="entry name" value="Sig_transdc_resp-reg_receiver"/>
</dbReference>
<keyword evidence="1" id="KW-0597">Phosphoprotein</keyword>
<dbReference type="SMART" id="SM00448">
    <property type="entry name" value="REC"/>
    <property type="match status" value="1"/>
</dbReference>
<dbReference type="AlphaFoldDB" id="A0A848QIY1"/>
<dbReference type="CDD" id="cd00156">
    <property type="entry name" value="REC"/>
    <property type="match status" value="1"/>
</dbReference>
<protein>
    <submittedName>
        <fullName evidence="3">Response regulator</fullName>
    </submittedName>
</protein>
<feature type="modified residue" description="4-aspartylphosphate" evidence="1">
    <location>
        <position position="41"/>
    </location>
</feature>
<evidence type="ECO:0000313" key="4">
    <source>
        <dbReference type="Proteomes" id="UP000561181"/>
    </source>
</evidence>